<dbReference type="FunCoup" id="A0A6P6EPX4">
    <property type="interactions" value="1"/>
</dbReference>
<dbReference type="PANTHER" id="PTHR23034:SF2">
    <property type="entry name" value="GLUTAMATE-RICH PROTEIN 3"/>
    <property type="match status" value="1"/>
</dbReference>
<organism evidence="3 4">
    <name type="scientific">Octodon degus</name>
    <name type="common">Degu</name>
    <name type="synonym">Sciurus degus</name>
    <dbReference type="NCBI Taxonomy" id="10160"/>
    <lineage>
        <taxon>Eukaryota</taxon>
        <taxon>Metazoa</taxon>
        <taxon>Chordata</taxon>
        <taxon>Craniata</taxon>
        <taxon>Vertebrata</taxon>
        <taxon>Euteleostomi</taxon>
        <taxon>Mammalia</taxon>
        <taxon>Eutheria</taxon>
        <taxon>Euarchontoglires</taxon>
        <taxon>Glires</taxon>
        <taxon>Rodentia</taxon>
        <taxon>Hystricomorpha</taxon>
        <taxon>Octodontidae</taxon>
        <taxon>Octodon</taxon>
    </lineage>
</organism>
<evidence type="ECO:0000259" key="2">
    <source>
        <dbReference type="Pfam" id="PF15257"/>
    </source>
</evidence>
<feature type="compositionally biased region" description="Basic and acidic residues" evidence="1">
    <location>
        <begin position="899"/>
        <end position="910"/>
    </location>
</feature>
<feature type="compositionally biased region" description="Basic and acidic residues" evidence="1">
    <location>
        <begin position="1221"/>
        <end position="1239"/>
    </location>
</feature>
<feature type="compositionally biased region" description="Basic and acidic residues" evidence="1">
    <location>
        <begin position="1103"/>
        <end position="1132"/>
    </location>
</feature>
<evidence type="ECO:0000313" key="3">
    <source>
        <dbReference type="Proteomes" id="UP000515203"/>
    </source>
</evidence>
<feature type="compositionally biased region" description="Low complexity" evidence="1">
    <location>
        <begin position="572"/>
        <end position="583"/>
    </location>
</feature>
<feature type="compositionally biased region" description="Basic and acidic residues" evidence="1">
    <location>
        <begin position="805"/>
        <end position="826"/>
    </location>
</feature>
<dbReference type="AlphaFoldDB" id="A0A6P6EPX4"/>
<feature type="compositionally biased region" description="Acidic residues" evidence="1">
    <location>
        <begin position="911"/>
        <end position="923"/>
    </location>
</feature>
<dbReference type="OrthoDB" id="120976at2759"/>
<feature type="compositionally biased region" description="Acidic residues" evidence="1">
    <location>
        <begin position="558"/>
        <end position="567"/>
    </location>
</feature>
<dbReference type="Proteomes" id="UP000515203">
    <property type="component" value="Unplaced"/>
</dbReference>
<evidence type="ECO:0000256" key="1">
    <source>
        <dbReference type="SAM" id="MobiDB-lite"/>
    </source>
</evidence>
<protein>
    <submittedName>
        <fullName evidence="4">Glutamate-rich protein 3</fullName>
    </submittedName>
</protein>
<feature type="compositionally biased region" description="Basic and acidic residues" evidence="1">
    <location>
        <begin position="1015"/>
        <end position="1069"/>
    </location>
</feature>
<feature type="compositionally biased region" description="Acidic residues" evidence="1">
    <location>
        <begin position="1240"/>
        <end position="1252"/>
    </location>
</feature>
<feature type="compositionally biased region" description="Basic and acidic residues" evidence="1">
    <location>
        <begin position="963"/>
        <end position="993"/>
    </location>
</feature>
<accession>A0A6P6EPX4</accession>
<dbReference type="InterPro" id="IPR048257">
    <property type="entry name" value="DUF4590"/>
</dbReference>
<evidence type="ECO:0000313" key="4">
    <source>
        <dbReference type="RefSeq" id="XP_023574073.1"/>
    </source>
</evidence>
<feature type="domain" description="DUF4590" evidence="2">
    <location>
        <begin position="300"/>
        <end position="410"/>
    </location>
</feature>
<gene>
    <name evidence="4" type="primary">Erich3</name>
</gene>
<dbReference type="RefSeq" id="XP_023574073.1">
    <property type="nucleotide sequence ID" value="XM_023718305.1"/>
</dbReference>
<name>A0A6P6EPX4_OCTDE</name>
<sequence length="1252" mass="138452">MSLPHPAGLLAAYNSLTDKHLAGYFNNTRIRRHLLRSGLITRSGRILSEKEYKLNIMKRDHQKYIRECLAQAIFHKVLDMERYHQLEIKRKLETLVRRERIQRAKGEYTRHSVENSIAVLSPHPPTGPKTHRGHNILVNEGHSSPLTLTAPRPYTAPGNMQPQIRLQPLPRSAAVRTVPKLTSGSRSKTSLLVNDAPFPTGGKKAMRRFRNSTDKSQRMDAYQLPNLEGCMIPIPPPPPPQDGKLIRESRSETWRRRRLRPTTAPNGLEPLFTKDSGRIYKTSVHSNAAITMIYLGKKVHLSYDDPDFRDEIRVYQQHCGGENLCVYKGKLLEKETFQFISKRHHGFPFSLTFFLNGMQVNRLSSCCEYKHRKGSRLGGKRGYFGFVCVERASPCYKCIIAMGLDKNPSSLKPIKEKSPEDREVLQHEGQQLRKVRANWMPRGAGTEENKLSTSASFLVEDIKLDVGEVRTAVQEMEFKGKPGQDIWEDNQEYEEDFEVDEEKQDEKANEEGQAGDQMNGISKSPSEDEKDNLGPEKETSISSQEALGADGGEKEEGCSDSELEEEKQDTRSASSVSSGPYSSESEDDSIELGKEACSEHGTHAGARSSSSLELSESDEPGKSHLPIEESFEPELEDLEIREGDLENQPLPTKESWDNVLEEMGRGAQGIAENSSKKSGKHAREEEKEMGRSQLGKGSPPKVEDRQAGLPGVEEGASNRSLVVEERAAFNSDKESKQITQETHTLEKEATEAGEHPRCQDAGPTEDRGGAALEQRAGVPELPSREWEPTEQPALAGQLAEAGETPVDRAGADEEENGRLAREELEPTGRVAGEAASPAWKQDSARAELWGSPVQSSQHAQGEVTLRETATPVAGEAEQGAALSPAGGERPDEGGSTEKAPMELEGEKLGEDVESLEEAGEEEAALGWEEPATVGMEVLQAETLSRSSTAEAEAETNLMRASKRTPEDLPKKAATREKLVTETGHKSKDDRGEMLPEQSYTTTESRKPGKPTTSLRETRSEKKVVKWADVRRDEDALEEEQKLQEEERNTAEETRSEEQAKTPRNEKESCAVDPTETTDLTDGAEVLEDSTGERVDNLLEVTPELEKSPAKEIGLSKDEEGLREAGETEHDGWAEGQGWEATAPSEQGEGPEDGGGWTSEGPSSEPLGEGKVPDLSIPDTAQAEESAALDHGSFAVLARREEERPLQGPGGRQTMAATQEAVPERDPRTVRKFSEKAEGEDPKEEEEEEEEED</sequence>
<proteinExistence type="predicted"/>
<dbReference type="GeneID" id="101571356"/>
<feature type="compositionally biased region" description="Basic and acidic residues" evidence="1">
    <location>
        <begin position="525"/>
        <end position="539"/>
    </location>
</feature>
<feature type="compositionally biased region" description="Polar residues" evidence="1">
    <location>
        <begin position="180"/>
        <end position="192"/>
    </location>
</feature>
<feature type="compositionally biased region" description="Basic and acidic residues" evidence="1">
    <location>
        <begin position="591"/>
        <end position="602"/>
    </location>
</feature>
<feature type="region of interest" description="Disordered" evidence="1">
    <location>
        <begin position="494"/>
        <end position="1252"/>
    </location>
</feature>
<feature type="compositionally biased region" description="Acidic residues" evidence="1">
    <location>
        <begin position="494"/>
        <end position="503"/>
    </location>
</feature>
<feature type="compositionally biased region" description="Basic and acidic residues" evidence="1">
    <location>
        <begin position="743"/>
        <end position="768"/>
    </location>
</feature>
<reference evidence="4" key="1">
    <citation type="submission" date="2025-08" db="UniProtKB">
        <authorList>
            <consortium name="RefSeq"/>
        </authorList>
    </citation>
    <scope>IDENTIFICATION</scope>
</reference>
<feature type="compositionally biased region" description="Basic and acidic residues" evidence="1">
    <location>
        <begin position="722"/>
        <end position="736"/>
    </location>
</feature>
<feature type="region of interest" description="Disordered" evidence="1">
    <location>
        <begin position="180"/>
        <end position="205"/>
    </location>
</feature>
<dbReference type="InterPro" id="IPR027962">
    <property type="entry name" value="ERICH3"/>
</dbReference>
<dbReference type="InParanoid" id="A0A6P6EPX4"/>
<keyword evidence="3" id="KW-1185">Reference proteome</keyword>
<dbReference type="CTD" id="127254"/>
<dbReference type="PANTHER" id="PTHR23034">
    <property type="entry name" value="GLUTAMATE-RICH PROTEIN 3"/>
    <property type="match status" value="1"/>
</dbReference>
<dbReference type="Pfam" id="PF15257">
    <property type="entry name" value="DUF4590"/>
    <property type="match status" value="1"/>
</dbReference>
<feature type="compositionally biased region" description="Basic and acidic residues" evidence="1">
    <location>
        <begin position="681"/>
        <end position="690"/>
    </location>
</feature>